<comment type="caution">
    <text evidence="3">The sequence shown here is derived from an EMBL/GenBank/DDBJ whole genome shotgun (WGS) entry which is preliminary data.</text>
</comment>
<evidence type="ECO:0000256" key="1">
    <source>
        <dbReference type="SAM" id="Coils"/>
    </source>
</evidence>
<keyword evidence="1" id="KW-0175">Coiled coil</keyword>
<dbReference type="EMBL" id="CAJJDP010000119">
    <property type="protein sequence ID" value="CAD8199348.1"/>
    <property type="molecule type" value="Genomic_DNA"/>
</dbReference>
<dbReference type="AlphaFoldDB" id="A0A8S1XE44"/>
<keyword evidence="4" id="KW-1185">Reference proteome</keyword>
<evidence type="ECO:0000313" key="3">
    <source>
        <dbReference type="EMBL" id="CAD8199350.1"/>
    </source>
</evidence>
<sequence>MDPKGQIQKQQQLIPIHSSFEDHKFIYSLKDSLSEHVKKCKKMLNHSSNDQEITKRKGGKHCFKYAKISNDQREGLIKQIISTGCTIKSAAQKLGINFSTAKAIMQIFKKEGRSCKKVIRKNKKRQTQMYKRHSAVTKGQSIREVKEQFRQTDEIKKEMIQQPISVLEAKNNQQLLIIQQLSSQNLLYQGQVVNLVQENAVLNQNYQNLCQQYEHLQNMVQKQYIQTQQILMKTQSPIAPFNF</sequence>
<feature type="coiled-coil region" evidence="1">
    <location>
        <begin position="192"/>
        <end position="219"/>
    </location>
</feature>
<dbReference type="OrthoDB" id="304160at2759"/>
<name>A0A8S1XE44_PAROT</name>
<accession>A0A8S1XE44</accession>
<proteinExistence type="predicted"/>
<dbReference type="Proteomes" id="UP000683925">
    <property type="component" value="Unassembled WGS sequence"/>
</dbReference>
<dbReference type="EMBL" id="CAJJDP010000119">
    <property type="protein sequence ID" value="CAD8199350.1"/>
    <property type="molecule type" value="Genomic_DNA"/>
</dbReference>
<reference evidence="3" key="1">
    <citation type="submission" date="2021-01" db="EMBL/GenBank/DDBJ databases">
        <authorList>
            <consortium name="Genoscope - CEA"/>
            <person name="William W."/>
        </authorList>
    </citation>
    <scope>NUCLEOTIDE SEQUENCE</scope>
</reference>
<gene>
    <name evidence="2" type="ORF">POCTA_138.1.T1190064</name>
    <name evidence="3" type="ORF">POCTA_138.1.T1190065</name>
</gene>
<evidence type="ECO:0000313" key="4">
    <source>
        <dbReference type="Proteomes" id="UP000683925"/>
    </source>
</evidence>
<protein>
    <submittedName>
        <fullName evidence="3">Uncharacterized protein</fullName>
    </submittedName>
</protein>
<organism evidence="3 4">
    <name type="scientific">Paramecium octaurelia</name>
    <dbReference type="NCBI Taxonomy" id="43137"/>
    <lineage>
        <taxon>Eukaryota</taxon>
        <taxon>Sar</taxon>
        <taxon>Alveolata</taxon>
        <taxon>Ciliophora</taxon>
        <taxon>Intramacronucleata</taxon>
        <taxon>Oligohymenophorea</taxon>
        <taxon>Peniculida</taxon>
        <taxon>Parameciidae</taxon>
        <taxon>Paramecium</taxon>
    </lineage>
</organism>
<evidence type="ECO:0000313" key="2">
    <source>
        <dbReference type="EMBL" id="CAD8199348.1"/>
    </source>
</evidence>